<feature type="binding site" evidence="7">
    <location>
        <position position="265"/>
    </location>
    <ligand>
        <name>carbamoyl phosphate</name>
        <dbReference type="ChEBI" id="CHEBI:58228"/>
    </ligand>
</feature>
<dbReference type="RefSeq" id="WP_068224234.1">
    <property type="nucleotide sequence ID" value="NZ_CP014623.1"/>
</dbReference>
<feature type="binding site" evidence="7">
    <location>
        <position position="59"/>
    </location>
    <ligand>
        <name>carbamoyl phosphate</name>
        <dbReference type="ChEBI" id="CHEBI:58228"/>
    </ligand>
</feature>
<name>A0A192H298_9LACO</name>
<feature type="binding site" evidence="7">
    <location>
        <position position="224"/>
    </location>
    <ligand>
        <name>L-aspartate</name>
        <dbReference type="ChEBI" id="CHEBI:29991"/>
    </ligand>
</feature>
<dbReference type="GO" id="GO:0004070">
    <property type="term" value="F:aspartate carbamoyltransferase activity"/>
    <property type="evidence" value="ECO:0007669"/>
    <property type="project" value="UniProtKB-UniRule"/>
</dbReference>
<evidence type="ECO:0000256" key="4">
    <source>
        <dbReference type="ARBA" id="ARBA00022975"/>
    </source>
</evidence>
<evidence type="ECO:0000313" key="8">
    <source>
        <dbReference type="EMBL" id="ANK62934.1"/>
    </source>
</evidence>
<feature type="binding site" evidence="7">
    <location>
        <position position="60"/>
    </location>
    <ligand>
        <name>carbamoyl phosphate</name>
        <dbReference type="ChEBI" id="CHEBI:58228"/>
    </ligand>
</feature>
<dbReference type="GO" id="GO:0006207">
    <property type="term" value="P:'de novo' pyrimidine nucleobase biosynthetic process"/>
    <property type="evidence" value="ECO:0007669"/>
    <property type="project" value="InterPro"/>
</dbReference>
<dbReference type="NCBIfam" id="TIGR00670">
    <property type="entry name" value="asp_carb_tr"/>
    <property type="match status" value="1"/>
</dbReference>
<dbReference type="GeneID" id="42982445"/>
<dbReference type="EMBL" id="CP014873">
    <property type="protein sequence ID" value="ANK62934.1"/>
    <property type="molecule type" value="Genomic_DNA"/>
</dbReference>
<comment type="pathway">
    <text evidence="1 7">Pyrimidine metabolism; UMP biosynthesis via de novo pathway; (S)-dihydroorotate from bicarbonate: step 2/3.</text>
</comment>
<feature type="binding site" evidence="7">
    <location>
        <position position="109"/>
    </location>
    <ligand>
        <name>carbamoyl phosphate</name>
        <dbReference type="ChEBI" id="CHEBI:58228"/>
    </ligand>
</feature>
<dbReference type="STRING" id="375175.AYR53_09270"/>
<dbReference type="PRINTS" id="PR00100">
    <property type="entry name" value="AOTCASE"/>
</dbReference>
<dbReference type="PANTHER" id="PTHR45753">
    <property type="entry name" value="ORNITHINE CARBAMOYLTRANSFERASE, MITOCHONDRIAL"/>
    <property type="match status" value="1"/>
</dbReference>
<proteinExistence type="inferred from homology"/>
<feature type="binding site" evidence="7">
    <location>
        <position position="172"/>
    </location>
    <ligand>
        <name>L-aspartate</name>
        <dbReference type="ChEBI" id="CHEBI:29991"/>
    </ligand>
</feature>
<evidence type="ECO:0000256" key="2">
    <source>
        <dbReference type="ARBA" id="ARBA00008896"/>
    </source>
</evidence>
<keyword evidence="3 7" id="KW-0808">Transferase</keyword>
<accession>A0A192H298</accession>
<dbReference type="HAMAP" id="MF_00001">
    <property type="entry name" value="Asp_carb_tr"/>
    <property type="match status" value="1"/>
</dbReference>
<keyword evidence="4 7" id="KW-0665">Pyrimidine biosynthesis</keyword>
<feature type="binding site" evidence="7">
    <location>
        <position position="142"/>
    </location>
    <ligand>
        <name>carbamoyl phosphate</name>
        <dbReference type="ChEBI" id="CHEBI:58228"/>
    </ligand>
</feature>
<reference evidence="8 9" key="1">
    <citation type="submission" date="2016-03" db="EMBL/GenBank/DDBJ databases">
        <title>Pediococcus and Lactobacillus from brewery environment - whole genome sequencing and assembly.</title>
        <authorList>
            <person name="Behr J."/>
            <person name="Geissler A.J."/>
            <person name="Vogel R.F."/>
        </authorList>
    </citation>
    <scope>NUCLEOTIDE SEQUENCE [LARGE SCALE GENOMIC DNA]</scope>
    <source>
        <strain evidence="8 9">TMW 1.1989</strain>
    </source>
</reference>
<feature type="binding site" evidence="7">
    <location>
        <position position="139"/>
    </location>
    <ligand>
        <name>carbamoyl phosphate</name>
        <dbReference type="ChEBI" id="CHEBI:58228"/>
    </ligand>
</feature>
<comment type="similarity">
    <text evidence="2 7">Belongs to the aspartate/ornithine carbamoyltransferase superfamily. ATCase family.</text>
</comment>
<dbReference type="InterPro" id="IPR006131">
    <property type="entry name" value="Asp_carbamoyltransf_Asp/Orn-bd"/>
</dbReference>
<dbReference type="InterPro" id="IPR036901">
    <property type="entry name" value="Asp/Orn_carbamoylTrfase_sf"/>
</dbReference>
<dbReference type="OrthoDB" id="9774690at2"/>
<evidence type="ECO:0000256" key="5">
    <source>
        <dbReference type="ARBA" id="ARBA00043884"/>
    </source>
</evidence>
<dbReference type="FunFam" id="3.40.50.1370:FF:000011">
    <property type="entry name" value="Aspartate carbamoyltransferase"/>
    <property type="match status" value="1"/>
</dbReference>
<dbReference type="Gene3D" id="3.40.50.1370">
    <property type="entry name" value="Aspartate/ornithine carbamoyltransferase"/>
    <property type="match status" value="2"/>
</dbReference>
<dbReference type="InterPro" id="IPR006132">
    <property type="entry name" value="Asp/Orn_carbamoyltranf_P-bd"/>
</dbReference>
<dbReference type="InterPro" id="IPR002082">
    <property type="entry name" value="Asp_carbamoyltransf"/>
</dbReference>
<evidence type="ECO:0000256" key="1">
    <source>
        <dbReference type="ARBA" id="ARBA00004852"/>
    </source>
</evidence>
<dbReference type="NCBIfam" id="NF002032">
    <property type="entry name" value="PRK00856.1"/>
    <property type="match status" value="1"/>
</dbReference>
<evidence type="ECO:0000256" key="3">
    <source>
        <dbReference type="ARBA" id="ARBA00022679"/>
    </source>
</evidence>
<keyword evidence="9" id="KW-1185">Reference proteome</keyword>
<comment type="function">
    <text evidence="5 7">Catalyzes the condensation of carbamoyl phosphate and aspartate to form carbamoyl aspartate and inorganic phosphate, the committed step in the de novo pyrimidine nucleotide biosynthesis pathway.</text>
</comment>
<dbReference type="GO" id="GO:0016597">
    <property type="term" value="F:amino acid binding"/>
    <property type="evidence" value="ECO:0007669"/>
    <property type="project" value="InterPro"/>
</dbReference>
<protein>
    <recommendedName>
        <fullName evidence="7">Aspartate carbamoyltransferase</fullName>
        <ecNumber evidence="7">2.1.3.2</ecNumber>
    </recommendedName>
    <alternativeName>
        <fullName evidence="7">Aspartate transcarbamylase</fullName>
        <shortName evidence="7">ATCase</shortName>
    </alternativeName>
</protein>
<comment type="catalytic activity">
    <reaction evidence="6 7">
        <text>carbamoyl phosphate + L-aspartate = N-carbamoyl-L-aspartate + phosphate + H(+)</text>
        <dbReference type="Rhea" id="RHEA:20013"/>
        <dbReference type="ChEBI" id="CHEBI:15378"/>
        <dbReference type="ChEBI" id="CHEBI:29991"/>
        <dbReference type="ChEBI" id="CHEBI:32814"/>
        <dbReference type="ChEBI" id="CHEBI:43474"/>
        <dbReference type="ChEBI" id="CHEBI:58228"/>
        <dbReference type="EC" id="2.1.3.2"/>
    </reaction>
</comment>
<comment type="subunit">
    <text evidence="7">Heterododecamer (2C3:3R2) of six catalytic PyrB chains organized as two trimers (C3), and six regulatory PyrI chains organized as three dimers (R2).</text>
</comment>
<dbReference type="EC" id="2.1.3.2" evidence="7"/>
<dbReference type="GO" id="GO:0005829">
    <property type="term" value="C:cytosol"/>
    <property type="evidence" value="ECO:0007669"/>
    <property type="project" value="TreeGrafter"/>
</dbReference>
<gene>
    <name evidence="7" type="primary">pyrB</name>
    <name evidence="8" type="ORF">AYR53_09270</name>
</gene>
<dbReference type="KEGG" id="lbt:AYR52_04145"/>
<dbReference type="UniPathway" id="UPA00070">
    <property type="reaction ID" value="UER00116"/>
</dbReference>
<dbReference type="Pfam" id="PF02729">
    <property type="entry name" value="OTCace_N"/>
    <property type="match status" value="1"/>
</dbReference>
<dbReference type="SUPFAM" id="SSF53671">
    <property type="entry name" value="Aspartate/ornithine carbamoyltransferase"/>
    <property type="match status" value="1"/>
</dbReference>
<dbReference type="Pfam" id="PF00185">
    <property type="entry name" value="OTCace"/>
    <property type="match status" value="1"/>
</dbReference>
<dbReference type="PRINTS" id="PR00101">
    <property type="entry name" value="ATCASE"/>
</dbReference>
<dbReference type="Proteomes" id="UP000078582">
    <property type="component" value="Chromosome"/>
</dbReference>
<dbReference type="PANTHER" id="PTHR45753:SF6">
    <property type="entry name" value="ASPARTATE CARBAMOYLTRANSFERASE"/>
    <property type="match status" value="1"/>
</dbReference>
<dbReference type="PROSITE" id="PS00097">
    <property type="entry name" value="CARBAMOYLTRANSFERASE"/>
    <property type="match status" value="1"/>
</dbReference>
<dbReference type="GO" id="GO:0006520">
    <property type="term" value="P:amino acid metabolic process"/>
    <property type="evidence" value="ECO:0007669"/>
    <property type="project" value="InterPro"/>
</dbReference>
<evidence type="ECO:0000256" key="7">
    <source>
        <dbReference type="HAMAP-Rule" id="MF_00001"/>
    </source>
</evidence>
<dbReference type="InterPro" id="IPR006130">
    <property type="entry name" value="Asp/Orn_carbamoylTrfase"/>
</dbReference>
<feature type="binding site" evidence="7">
    <location>
        <position position="87"/>
    </location>
    <ligand>
        <name>L-aspartate</name>
        <dbReference type="ChEBI" id="CHEBI:29991"/>
    </ligand>
</feature>
<dbReference type="GO" id="GO:0044205">
    <property type="term" value="P:'de novo' UMP biosynthetic process"/>
    <property type="evidence" value="ECO:0007669"/>
    <property type="project" value="UniProtKB-UniRule"/>
</dbReference>
<evidence type="ECO:0000256" key="6">
    <source>
        <dbReference type="ARBA" id="ARBA00048859"/>
    </source>
</evidence>
<sequence>MMKVLANMPEFQSIVSMQDLDVAEVEQLIGRAEDFKAGAQLKLTEPVYVSNLFFENSTRTHTSFEMAERKLGLTVINFNPQASSMSKGETLHDTALSLDAVGVNLLVVRHPQNDYYNELLGHSDLSLGLINAGDGSGEHPSQSLLDMMTITEQFGGFTGLRVAIIGDLTHSRVARSNMEILQRLGAELFFSGPRAWYSEEFAQYGTYLPIDDLVEKTDVMMLLRVQHERHPDEQAFDTQAYFERYGLTKERASRLPEQAIIMHPGPINRNVELASELVEGKQSRFVTQMQNGVYMRMAMLESVLRGNHLGGLV</sequence>
<evidence type="ECO:0000313" key="9">
    <source>
        <dbReference type="Proteomes" id="UP000078582"/>
    </source>
</evidence>
<dbReference type="AlphaFoldDB" id="A0A192H298"/>
<organism evidence="8 9">
    <name type="scientific">Loigolactobacillus backii</name>
    <dbReference type="NCBI Taxonomy" id="375175"/>
    <lineage>
        <taxon>Bacteria</taxon>
        <taxon>Bacillati</taxon>
        <taxon>Bacillota</taxon>
        <taxon>Bacilli</taxon>
        <taxon>Lactobacillales</taxon>
        <taxon>Lactobacillaceae</taxon>
        <taxon>Loigolactobacillus</taxon>
    </lineage>
</organism>
<feature type="binding site" evidence="7">
    <location>
        <position position="266"/>
    </location>
    <ligand>
        <name>carbamoyl phosphate</name>
        <dbReference type="ChEBI" id="CHEBI:58228"/>
    </ligand>
</feature>